<feature type="compositionally biased region" description="Basic and acidic residues" evidence="1">
    <location>
        <begin position="271"/>
        <end position="285"/>
    </location>
</feature>
<feature type="compositionally biased region" description="Polar residues" evidence="1">
    <location>
        <begin position="1"/>
        <end position="15"/>
    </location>
</feature>
<feature type="region of interest" description="Disordered" evidence="1">
    <location>
        <begin position="376"/>
        <end position="402"/>
    </location>
</feature>
<feature type="region of interest" description="Disordered" evidence="1">
    <location>
        <begin position="144"/>
        <end position="165"/>
    </location>
</feature>
<feature type="region of interest" description="Disordered" evidence="1">
    <location>
        <begin position="194"/>
        <end position="331"/>
    </location>
</feature>
<dbReference type="HOGENOM" id="CLU_323939_0_0_1"/>
<feature type="domain" description="HTH APSES-type" evidence="2">
    <location>
        <begin position="593"/>
        <end position="701"/>
    </location>
</feature>
<dbReference type="InterPro" id="IPR003163">
    <property type="entry name" value="Tscrpt_reg_HTH_APSES-type"/>
</dbReference>
<evidence type="ECO:0000259" key="2">
    <source>
        <dbReference type="PROSITE" id="PS51299"/>
    </source>
</evidence>
<accession>A0A0C9VPN0</accession>
<dbReference type="Proteomes" id="UP000054279">
    <property type="component" value="Unassembled WGS sequence"/>
</dbReference>
<organism evidence="3 4">
    <name type="scientific">Sphaerobolus stellatus (strain SS14)</name>
    <dbReference type="NCBI Taxonomy" id="990650"/>
    <lineage>
        <taxon>Eukaryota</taxon>
        <taxon>Fungi</taxon>
        <taxon>Dikarya</taxon>
        <taxon>Basidiomycota</taxon>
        <taxon>Agaricomycotina</taxon>
        <taxon>Agaricomycetes</taxon>
        <taxon>Phallomycetidae</taxon>
        <taxon>Geastrales</taxon>
        <taxon>Sphaerobolaceae</taxon>
        <taxon>Sphaerobolus</taxon>
    </lineage>
</organism>
<evidence type="ECO:0000256" key="1">
    <source>
        <dbReference type="SAM" id="MobiDB-lite"/>
    </source>
</evidence>
<dbReference type="PROSITE" id="PS51299">
    <property type="entry name" value="HTH_APSES"/>
    <property type="match status" value="1"/>
</dbReference>
<feature type="compositionally biased region" description="Low complexity" evidence="1">
    <location>
        <begin position="377"/>
        <end position="386"/>
    </location>
</feature>
<feature type="region of interest" description="Disordered" evidence="1">
    <location>
        <begin position="557"/>
        <end position="588"/>
    </location>
</feature>
<feature type="region of interest" description="Disordered" evidence="1">
    <location>
        <begin position="441"/>
        <end position="472"/>
    </location>
</feature>
<dbReference type="Gene3D" id="3.10.260.10">
    <property type="entry name" value="Transcription regulator HTH, APSES-type DNA-binding domain"/>
    <property type="match status" value="1"/>
</dbReference>
<feature type="region of interest" description="Disordered" evidence="1">
    <location>
        <begin position="818"/>
        <end position="892"/>
    </location>
</feature>
<sequence>MPDANYNTRLRTNAQILPPRRLCQSPDPTPRHARQPKQRRQSQATLTPPAFPPPGAELTPDDAANKTFLAIGRALLAIDNRAITIKDLSHLVREHGLPCQNVSAASQAITTFIRNHLQRCHQDGSTPLLYSVSLTGIRERDDPLAPALHSRSGGTSSQGPSAEEDVVSLTKFRKGTTVWYLSEVVGAPCPFAREGVSLDDITGGPPCGTKRKRDSRQLGPRKMPANGPSKLARFLSQSDAVPSPTLPRVKLTLRLRPPEPVPSSDSESSSDESRESDSEDDHMRQYSDSSSEASDSSCETDSSMDLDETDGVSSEDIAGYPYTPDIPTPSYPTPLTSPAVCHGRLSPYLKSNLCPSHFINSTFSTFRTAWSNVPEGSSRAASLPFSAPSPPDSEDEDDDYHNSMVGMRRDSVVPKEEEIDSNAEPIFALVEPKYVPGGVHYVNPPRSEASDSHDAPLPKEEETEDSVSTPLETLPGFSYIDATSTAIKDEPTSAVLPSDAWNDVHVKAEQPTYQHTGDGTLSSPVCVDDVEVLGPETVRCREWDAAWAGQSQCDDIDMEADLPSAPPPSEHCESPISPSTPRSTTPLDEPALRIPIELVTIDNVNVYRTFLAHDQPLLRRVDNSHINVTPLLAFLNISLAALLMHITAPRMTVSFAQGPLGGTWIPLPVADNALSPFDVQLPTGLRQVFFAADLDKVLPVSMGSSITSLCTGEETSSMEDVSSEDTEPLSHGDVIRAEDLFAAEHSSRSQESWWDLNMQPHSRQSSVFSQFKVAAAPQVVKLNEQEEKIFHSLVDVLGSQNESNNVLPKLAIPIPAPSSALSSPLSSAPSSPTLSARDKENNTVATAPAPQTKRPTTRRAKKVDPPPLRRSARRNGSSSTGTTTRSRARRAL</sequence>
<dbReference type="OrthoDB" id="5597783at2759"/>
<feature type="compositionally biased region" description="Basic residues" evidence="1">
    <location>
        <begin position="31"/>
        <end position="40"/>
    </location>
</feature>
<feature type="compositionally biased region" description="Low complexity" evidence="1">
    <location>
        <begin position="574"/>
        <end position="586"/>
    </location>
</feature>
<evidence type="ECO:0000313" key="4">
    <source>
        <dbReference type="Proteomes" id="UP000054279"/>
    </source>
</evidence>
<feature type="region of interest" description="Disordered" evidence="1">
    <location>
        <begin position="1"/>
        <end position="61"/>
    </location>
</feature>
<name>A0A0C9VPN0_SPHS4</name>
<feature type="compositionally biased region" description="Low complexity" evidence="1">
    <location>
        <begin position="818"/>
        <end position="835"/>
    </location>
</feature>
<keyword evidence="4" id="KW-1185">Reference proteome</keyword>
<feature type="compositionally biased region" description="Basic and acidic residues" evidence="1">
    <location>
        <begin position="448"/>
        <end position="460"/>
    </location>
</feature>
<feature type="compositionally biased region" description="Low complexity" evidence="1">
    <location>
        <begin position="287"/>
        <end position="301"/>
    </location>
</feature>
<evidence type="ECO:0000313" key="3">
    <source>
        <dbReference type="EMBL" id="KIJ44127.1"/>
    </source>
</evidence>
<dbReference type="EMBL" id="KN837119">
    <property type="protein sequence ID" value="KIJ44127.1"/>
    <property type="molecule type" value="Genomic_DNA"/>
</dbReference>
<dbReference type="GO" id="GO:0003677">
    <property type="term" value="F:DNA binding"/>
    <property type="evidence" value="ECO:0007669"/>
    <property type="project" value="InterPro"/>
</dbReference>
<gene>
    <name evidence="3" type="ORF">M422DRAFT_252622</name>
</gene>
<proteinExistence type="predicted"/>
<protein>
    <recommendedName>
        <fullName evidence="2">HTH APSES-type domain-containing protein</fullName>
    </recommendedName>
</protein>
<reference evidence="3 4" key="1">
    <citation type="submission" date="2014-06" db="EMBL/GenBank/DDBJ databases">
        <title>Evolutionary Origins and Diversification of the Mycorrhizal Mutualists.</title>
        <authorList>
            <consortium name="DOE Joint Genome Institute"/>
            <consortium name="Mycorrhizal Genomics Consortium"/>
            <person name="Kohler A."/>
            <person name="Kuo A."/>
            <person name="Nagy L.G."/>
            <person name="Floudas D."/>
            <person name="Copeland A."/>
            <person name="Barry K.W."/>
            <person name="Cichocki N."/>
            <person name="Veneault-Fourrey C."/>
            <person name="LaButti K."/>
            <person name="Lindquist E.A."/>
            <person name="Lipzen A."/>
            <person name="Lundell T."/>
            <person name="Morin E."/>
            <person name="Murat C."/>
            <person name="Riley R."/>
            <person name="Ohm R."/>
            <person name="Sun H."/>
            <person name="Tunlid A."/>
            <person name="Henrissat B."/>
            <person name="Grigoriev I.V."/>
            <person name="Hibbett D.S."/>
            <person name="Martin F."/>
        </authorList>
    </citation>
    <scope>NUCLEOTIDE SEQUENCE [LARGE SCALE GENOMIC DNA]</scope>
    <source>
        <strain evidence="3 4">SS14</strain>
    </source>
</reference>
<feature type="compositionally biased region" description="Low complexity" evidence="1">
    <location>
        <begin position="874"/>
        <end position="885"/>
    </location>
</feature>
<dbReference type="AlphaFoldDB" id="A0A0C9VPN0"/>
<dbReference type="InterPro" id="IPR036887">
    <property type="entry name" value="HTH_APSES_sf"/>
</dbReference>